<gene>
    <name evidence="1" type="ORF">MUN86_19625</name>
</gene>
<accession>A0ABY4G495</accession>
<protein>
    <submittedName>
        <fullName evidence="1">Uncharacterized protein</fullName>
    </submittedName>
</protein>
<evidence type="ECO:0000313" key="2">
    <source>
        <dbReference type="Proteomes" id="UP000830401"/>
    </source>
</evidence>
<dbReference type="Proteomes" id="UP000830401">
    <property type="component" value="Chromosome"/>
</dbReference>
<sequence>MNTNDILYYPYINIPNSIWTTRALLYWDSVGAIVPEEYIHNPERLDAFMHDLVKASLVKQIIPIEFTRDLPDFKKCFLDIVLDSKFLINKKRKLFQQGKHFRIHVEKFDVGIMNALNELELARRDEWPWWCVEEETARMLMVYLASAISIVDNRTPVTDQVSVIGNHRTFSRPEEDEKRKVYSSIRSRLLNDIMPLPSEISVSKLVKFKEKNSQELRRFRNKVEQLTVGLSALENPLDFERKYKLDIDEINDSKEFICSKLKESKFGKIFFGTICSLSATGISVAQTPKELMYWTAPSIINAVWNVVDSHRKSEINRREPFSYLALIENSFKVPV</sequence>
<keyword evidence="2" id="KW-1185">Reference proteome</keyword>
<proteinExistence type="predicted"/>
<dbReference type="RefSeq" id="WP_245119694.1">
    <property type="nucleotide sequence ID" value="NZ_CP095061.1"/>
</dbReference>
<reference evidence="1" key="1">
    <citation type="submission" date="2022-04" db="EMBL/GenBank/DDBJ databases">
        <title>Hymenobacter sp. isolated from the air.</title>
        <authorList>
            <person name="Won M."/>
            <person name="Lee C.-M."/>
            <person name="Woen H.-Y."/>
            <person name="Kwon S.-W."/>
        </authorList>
    </citation>
    <scope>NUCLEOTIDE SEQUENCE</scope>
    <source>
        <strain evidence="1">5420S-77</strain>
    </source>
</reference>
<name>A0ABY4G495_9BACT</name>
<organism evidence="1 2">
    <name type="scientific">Hymenobacter volaticus</name>
    <dbReference type="NCBI Taxonomy" id="2932254"/>
    <lineage>
        <taxon>Bacteria</taxon>
        <taxon>Pseudomonadati</taxon>
        <taxon>Bacteroidota</taxon>
        <taxon>Cytophagia</taxon>
        <taxon>Cytophagales</taxon>
        <taxon>Hymenobacteraceae</taxon>
        <taxon>Hymenobacter</taxon>
    </lineage>
</organism>
<evidence type="ECO:0000313" key="1">
    <source>
        <dbReference type="EMBL" id="UOQ65714.1"/>
    </source>
</evidence>
<dbReference type="EMBL" id="CP095061">
    <property type="protein sequence ID" value="UOQ65714.1"/>
    <property type="molecule type" value="Genomic_DNA"/>
</dbReference>